<dbReference type="Gene3D" id="3.10.10.10">
    <property type="entry name" value="HIV Type 1 Reverse Transcriptase, subunit A, domain 1"/>
    <property type="match status" value="1"/>
</dbReference>
<feature type="compositionally biased region" description="Low complexity" evidence="1">
    <location>
        <begin position="803"/>
        <end position="820"/>
    </location>
</feature>
<dbReference type="Proteomes" id="UP000029665">
    <property type="component" value="Unassembled WGS sequence"/>
</dbReference>
<proteinExistence type="predicted"/>
<dbReference type="OrthoDB" id="2734749at2759"/>
<dbReference type="SUPFAM" id="SSF56672">
    <property type="entry name" value="DNA/RNA polymerases"/>
    <property type="match status" value="1"/>
</dbReference>
<sequence length="1112" mass="123676">MPACGHATAPTFDPEQPRTLRRFFQDLETFFERSGVEADCQKKEWVVRYLPIDVAELCQSLPDYYADDKSYEDFRQAIIALYPGASDEQKYSIADVENLIVRRAKSPIANISELSAYDREFFVMTSYLIHQGRLSAVEQSCLFVRGIAPPLWEQISCRLQLKLPDHYPDDPYTLEQVYNAAKFVLHGTLSSTSSSSQSANTSSGGLVKTEEIAPILRYLVQAIAEQPGNRGYGGNGFAGPRYQMNAPPPPSPRFPNAPYPQQEAHPANNNNNFCHYCGNIHCCLRTCPFVEEDTRAGRCHRNMDGRVILPNGSYVLRSLPNFDGVTMRNRIFEWNRQNTNTMAPPDQQNVPAAGQPGNQAAQLFFAVAPEMPPAVANFHLTTDERINQLERELFALRAGRQCFDGIEVPQCWRSFSRNGPLTNGEHDLPPHIAQHPPTPRRGPEQSESAAYPEHPFAKARDATYAPPKARNFRAAPAKTKESDRDPAYRTQAPVHNPKVAEGIFACSMKAPVISLSPEELLSIAPEVREKYCEAVAPKRVPATKTVAFVQFTEEIGEDRKDADDVKPFLLTVTCNGEALEPGGYVLPDPYEVYLHDVAPKNDPKSLVVAKESHALRSIVGLMANKEYVEGVVDPGCMVIAMSEEACHALGLWYDPSVTLRMVSANGEVNSSLGLVRNIPFKVADIVLYLQVHVIRNAAYDLLLGRPFDVLMKSVVKNFNNEDQTITISCPNMGQVATIPTIKRTSGDVNEVAVVISEENGVPKFCAYTQVLDPDVPVPALYLSACDSLPAITEAFLQAKTPQSGSVSSAKSTSAKSPSRSHFQPSYPSPRPVPPRTAKRRNSRNNGNAKANAAQPDRTDTFTFAEQPRPVFTFSYETEEGSYTVTPCGEREPASILLTTKKKYKPVAKKVRASLENCPEKFCIEQNITGDPLPTMPKLNPNPPEFSSTGLYTAERKEAMDRAHGGDFLWPEERKLLHDFMCKHNDGFAWSDSKRGCFKPEFFPPIKFPVLPHTPWVEKNIPIPPGLYKEVCKILKKKIAAGVYELSNSLYRSRWFCVLKKDGKSLRIVHSLEPLNKVTIQHSGVPPTPDYLAEQFAGRPCGAIFDLYVGYDE</sequence>
<feature type="region of interest" description="Disordered" evidence="1">
    <location>
        <begin position="422"/>
        <end position="490"/>
    </location>
</feature>
<evidence type="ECO:0000256" key="1">
    <source>
        <dbReference type="SAM" id="MobiDB-lite"/>
    </source>
</evidence>
<organism evidence="2 3">
    <name type="scientific">Pycnoporus cinnabarinus</name>
    <name type="common">Cinnabar-red polypore</name>
    <name type="synonym">Trametes cinnabarina</name>
    <dbReference type="NCBI Taxonomy" id="5643"/>
    <lineage>
        <taxon>Eukaryota</taxon>
        <taxon>Fungi</taxon>
        <taxon>Dikarya</taxon>
        <taxon>Basidiomycota</taxon>
        <taxon>Agaricomycotina</taxon>
        <taxon>Agaricomycetes</taxon>
        <taxon>Polyporales</taxon>
        <taxon>Polyporaceae</taxon>
        <taxon>Trametes</taxon>
    </lineage>
</organism>
<feature type="region of interest" description="Disordered" evidence="1">
    <location>
        <begin position="799"/>
        <end position="860"/>
    </location>
</feature>
<dbReference type="CDD" id="cd00303">
    <property type="entry name" value="retropepsin_like"/>
    <property type="match status" value="1"/>
</dbReference>
<name>A0A060SBY3_PYCCI</name>
<comment type="caution">
    <text evidence="2">The sequence shown here is derived from an EMBL/GenBank/DDBJ whole genome shotgun (WGS) entry which is preliminary data.</text>
</comment>
<dbReference type="HOGENOM" id="CLU_280998_0_0_1"/>
<evidence type="ECO:0000313" key="3">
    <source>
        <dbReference type="Proteomes" id="UP000029665"/>
    </source>
</evidence>
<evidence type="ECO:0000313" key="2">
    <source>
        <dbReference type="EMBL" id="CDO72022.1"/>
    </source>
</evidence>
<dbReference type="Gene3D" id="2.40.70.10">
    <property type="entry name" value="Acid Proteases"/>
    <property type="match status" value="1"/>
</dbReference>
<keyword evidence="3" id="KW-1185">Reference proteome</keyword>
<dbReference type="InterPro" id="IPR043502">
    <property type="entry name" value="DNA/RNA_pol_sf"/>
</dbReference>
<dbReference type="OMA" id="TRAGRCH"/>
<dbReference type="EMBL" id="CCBP010000109">
    <property type="protein sequence ID" value="CDO72022.1"/>
    <property type="molecule type" value="Genomic_DNA"/>
</dbReference>
<feature type="compositionally biased region" description="Basic and acidic residues" evidence="1">
    <location>
        <begin position="478"/>
        <end position="487"/>
    </location>
</feature>
<dbReference type="STRING" id="5643.A0A060SBY3"/>
<protein>
    <submittedName>
        <fullName evidence="2">Uncharacterized protein</fullName>
    </submittedName>
</protein>
<accession>A0A060SBY3</accession>
<dbReference type="InterPro" id="IPR021109">
    <property type="entry name" value="Peptidase_aspartic_dom_sf"/>
</dbReference>
<reference evidence="2" key="1">
    <citation type="submission" date="2014-01" db="EMBL/GenBank/DDBJ databases">
        <title>The genome of the white-rot fungus Pycnoporus cinnabarinus: a basidiomycete model with a versatile arsenal for lignocellulosic biomass breakdown.</title>
        <authorList>
            <person name="Levasseur A."/>
            <person name="Lomascolo A."/>
            <person name="Ruiz-Duenas F.J."/>
            <person name="Uzan E."/>
            <person name="Piumi F."/>
            <person name="Kues U."/>
            <person name="Ram A.F.J."/>
            <person name="Murat C."/>
            <person name="Haon M."/>
            <person name="Benoit I."/>
            <person name="Arfi Y."/>
            <person name="Chevret D."/>
            <person name="Drula E."/>
            <person name="Kwon M.J."/>
            <person name="Gouret P."/>
            <person name="Lesage-Meessen L."/>
            <person name="Lombard V."/>
            <person name="Mariette J."/>
            <person name="Noirot C."/>
            <person name="Park J."/>
            <person name="Patyshakuliyeva A."/>
            <person name="Wieneger R.A.B."/>
            <person name="Wosten H.A.B."/>
            <person name="Martin F."/>
            <person name="Coutinho P.M."/>
            <person name="de Vries R."/>
            <person name="Martinez A.T."/>
            <person name="Klopp C."/>
            <person name="Pontarotti P."/>
            <person name="Henrissat B."/>
            <person name="Record E."/>
        </authorList>
    </citation>
    <scope>NUCLEOTIDE SEQUENCE [LARGE SCALE GENOMIC DNA]</scope>
    <source>
        <strain evidence="2">BRFM137</strain>
    </source>
</reference>
<dbReference type="AlphaFoldDB" id="A0A060SBY3"/>
<gene>
    <name evidence="2" type="ORF">BN946_scf184943.g57</name>
</gene>